<comment type="cofactor">
    <cofactor evidence="1">
        <name>Zn(2+)</name>
        <dbReference type="ChEBI" id="CHEBI:29105"/>
    </cofactor>
</comment>
<dbReference type="InterPro" id="IPR051013">
    <property type="entry name" value="MBL_superfamily_lactonases"/>
</dbReference>
<gene>
    <name evidence="7" type="ORF">GCM10022223_38220</name>
</gene>
<dbReference type="Proteomes" id="UP001501074">
    <property type="component" value="Unassembled WGS sequence"/>
</dbReference>
<evidence type="ECO:0000256" key="1">
    <source>
        <dbReference type="ARBA" id="ARBA00001947"/>
    </source>
</evidence>
<keyword evidence="4" id="KW-0378">Hydrolase</keyword>
<keyword evidence="5" id="KW-0862">Zinc</keyword>
<dbReference type="PANTHER" id="PTHR42978">
    <property type="entry name" value="QUORUM-QUENCHING LACTONASE YTNP-RELATED-RELATED"/>
    <property type="match status" value="1"/>
</dbReference>
<dbReference type="SMART" id="SM00849">
    <property type="entry name" value="Lactamase_B"/>
    <property type="match status" value="1"/>
</dbReference>
<dbReference type="InterPro" id="IPR036866">
    <property type="entry name" value="RibonucZ/Hydroxyglut_hydro"/>
</dbReference>
<proteinExistence type="inferred from homology"/>
<dbReference type="CDD" id="cd07729">
    <property type="entry name" value="AHL_lactonase_MBL-fold"/>
    <property type="match status" value="1"/>
</dbReference>
<feature type="domain" description="Metallo-beta-lactamase" evidence="6">
    <location>
        <begin position="47"/>
        <end position="257"/>
    </location>
</feature>
<keyword evidence="3" id="KW-0479">Metal-binding</keyword>
<evidence type="ECO:0000256" key="3">
    <source>
        <dbReference type="ARBA" id="ARBA00022723"/>
    </source>
</evidence>
<evidence type="ECO:0000256" key="5">
    <source>
        <dbReference type="ARBA" id="ARBA00022833"/>
    </source>
</evidence>
<dbReference type="Gene3D" id="3.60.15.10">
    <property type="entry name" value="Ribonuclease Z/Hydroxyacylglutathione hydrolase-like"/>
    <property type="match status" value="1"/>
</dbReference>
<evidence type="ECO:0000313" key="8">
    <source>
        <dbReference type="Proteomes" id="UP001501074"/>
    </source>
</evidence>
<protein>
    <submittedName>
        <fullName evidence="7">N-acyl homoserine lactonase family protein</fullName>
    </submittedName>
</protein>
<comment type="similarity">
    <text evidence="2">Belongs to the metallo-beta-lactamase superfamily.</text>
</comment>
<sequence>MSVREWDAALGLEGRPLRMHPMIVGYEPIREPISVPGGDPARFLLEPVTVAAVVYANGWLMFDSGFNVDVVRDPAARAEYLNFESYTALLPPGDPLADQVAALGLSWDRLKGCGISHVHLDHTGGLRLVDAPVLIQRAEYEFARRIPELDDNYVTVPGDFLRADLDIVLLDGDTELAEGVTALDTRGHTPGHQSFRVELPTRTVVLACDAADLRQNVVEALPCGTTMRPQDEPHALTSIRRLHALDQEDGVEVWPGHDPDWAPWRETTIT</sequence>
<dbReference type="SUPFAM" id="SSF56281">
    <property type="entry name" value="Metallo-hydrolase/oxidoreductase"/>
    <property type="match status" value="1"/>
</dbReference>
<dbReference type="InterPro" id="IPR001279">
    <property type="entry name" value="Metallo-B-lactamas"/>
</dbReference>
<evidence type="ECO:0000259" key="6">
    <source>
        <dbReference type="SMART" id="SM00849"/>
    </source>
</evidence>
<evidence type="ECO:0000256" key="4">
    <source>
        <dbReference type="ARBA" id="ARBA00022801"/>
    </source>
</evidence>
<organism evidence="7 8">
    <name type="scientific">Kineosporia mesophila</name>
    <dbReference type="NCBI Taxonomy" id="566012"/>
    <lineage>
        <taxon>Bacteria</taxon>
        <taxon>Bacillati</taxon>
        <taxon>Actinomycetota</taxon>
        <taxon>Actinomycetes</taxon>
        <taxon>Kineosporiales</taxon>
        <taxon>Kineosporiaceae</taxon>
        <taxon>Kineosporia</taxon>
    </lineage>
</organism>
<accession>A0ABP6ZUP0</accession>
<dbReference type="Pfam" id="PF00753">
    <property type="entry name" value="Lactamase_B"/>
    <property type="match status" value="1"/>
</dbReference>
<evidence type="ECO:0000313" key="7">
    <source>
        <dbReference type="EMBL" id="GAA3617877.1"/>
    </source>
</evidence>
<evidence type="ECO:0000256" key="2">
    <source>
        <dbReference type="ARBA" id="ARBA00007749"/>
    </source>
</evidence>
<keyword evidence="8" id="KW-1185">Reference proteome</keyword>
<name>A0ABP6ZUP0_9ACTN</name>
<reference evidence="8" key="1">
    <citation type="journal article" date="2019" name="Int. J. Syst. Evol. Microbiol.">
        <title>The Global Catalogue of Microorganisms (GCM) 10K type strain sequencing project: providing services to taxonomists for standard genome sequencing and annotation.</title>
        <authorList>
            <consortium name="The Broad Institute Genomics Platform"/>
            <consortium name="The Broad Institute Genome Sequencing Center for Infectious Disease"/>
            <person name="Wu L."/>
            <person name="Ma J."/>
        </authorList>
    </citation>
    <scope>NUCLEOTIDE SEQUENCE [LARGE SCALE GENOMIC DNA]</scope>
    <source>
        <strain evidence="8">JCM 16902</strain>
    </source>
</reference>
<comment type="caution">
    <text evidence="7">The sequence shown here is derived from an EMBL/GenBank/DDBJ whole genome shotgun (WGS) entry which is preliminary data.</text>
</comment>
<dbReference type="EMBL" id="BAAAZO010000006">
    <property type="protein sequence ID" value="GAA3617877.1"/>
    <property type="molecule type" value="Genomic_DNA"/>
</dbReference>
<dbReference type="PANTHER" id="PTHR42978:SF2">
    <property type="entry name" value="102 KBASES UNSTABLE REGION: FROM 1 TO 119443"/>
    <property type="match status" value="1"/>
</dbReference>
<dbReference type="RefSeq" id="WP_231482316.1">
    <property type="nucleotide sequence ID" value="NZ_BAAAZO010000006.1"/>
</dbReference>